<protein>
    <submittedName>
        <fullName evidence="1">Uncharacterized protein</fullName>
    </submittedName>
</protein>
<gene>
    <name evidence="1" type="ORF">PACLA_8A067018</name>
</gene>
<dbReference type="Proteomes" id="UP001152795">
    <property type="component" value="Unassembled WGS sequence"/>
</dbReference>
<sequence>MVEAEECVCCQEITEIMNRNTEVYEKEKLNEKPTCITESPPFETVCLNHWVLKVAEIAYKEEHGKKVMKGLTESEKKRKLACRQLVWFCWGTCGKEILVNLPSCALLSIRARFAPSDG</sequence>
<dbReference type="AlphaFoldDB" id="A0A7D9DRS4"/>
<dbReference type="Pfam" id="PF20478">
    <property type="entry name" value="P2RX7_C"/>
    <property type="match status" value="1"/>
</dbReference>
<dbReference type="PANTHER" id="PTHR36981:SF1">
    <property type="entry name" value="P2X PURINORECEPTOR 7 INTRACELLULAR DOMAIN-CONTAINING PROTEIN"/>
    <property type="match status" value="1"/>
</dbReference>
<accession>A0A7D9DRS4</accession>
<comment type="caution">
    <text evidence="1">The sequence shown here is derived from an EMBL/GenBank/DDBJ whole genome shotgun (WGS) entry which is preliminary data.</text>
</comment>
<keyword evidence="2" id="KW-1185">Reference proteome</keyword>
<proteinExistence type="predicted"/>
<evidence type="ECO:0000313" key="2">
    <source>
        <dbReference type="Proteomes" id="UP001152795"/>
    </source>
</evidence>
<dbReference type="PANTHER" id="PTHR36981">
    <property type="entry name" value="ZGC:195170"/>
    <property type="match status" value="1"/>
</dbReference>
<evidence type="ECO:0000313" key="1">
    <source>
        <dbReference type="EMBL" id="CAB3992045.1"/>
    </source>
</evidence>
<dbReference type="EMBL" id="CACRXK020001969">
    <property type="protein sequence ID" value="CAB3992045.1"/>
    <property type="molecule type" value="Genomic_DNA"/>
</dbReference>
<organism evidence="1 2">
    <name type="scientific">Paramuricea clavata</name>
    <name type="common">Red gorgonian</name>
    <name type="synonym">Violescent sea-whip</name>
    <dbReference type="NCBI Taxonomy" id="317549"/>
    <lineage>
        <taxon>Eukaryota</taxon>
        <taxon>Metazoa</taxon>
        <taxon>Cnidaria</taxon>
        <taxon>Anthozoa</taxon>
        <taxon>Octocorallia</taxon>
        <taxon>Malacalcyonacea</taxon>
        <taxon>Plexauridae</taxon>
        <taxon>Paramuricea</taxon>
    </lineage>
</organism>
<name>A0A7D9DRS4_PARCT</name>
<dbReference type="InterPro" id="IPR046815">
    <property type="entry name" value="P2RX7_C"/>
</dbReference>
<reference evidence="1" key="1">
    <citation type="submission" date="2020-04" db="EMBL/GenBank/DDBJ databases">
        <authorList>
            <person name="Alioto T."/>
            <person name="Alioto T."/>
            <person name="Gomez Garrido J."/>
        </authorList>
    </citation>
    <scope>NUCLEOTIDE SEQUENCE</scope>
    <source>
        <strain evidence="1">A484AB</strain>
    </source>
</reference>
<dbReference type="OrthoDB" id="5955457at2759"/>